<protein>
    <submittedName>
        <fullName evidence="2">Uncharacterized protein</fullName>
    </submittedName>
</protein>
<accession>A0ABU6RZC0</accession>
<feature type="non-terminal residue" evidence="2">
    <location>
        <position position="1"/>
    </location>
</feature>
<dbReference type="EMBL" id="JASCZI010034472">
    <property type="protein sequence ID" value="MED6129309.1"/>
    <property type="molecule type" value="Genomic_DNA"/>
</dbReference>
<dbReference type="Proteomes" id="UP001341840">
    <property type="component" value="Unassembled WGS sequence"/>
</dbReference>
<organism evidence="2 3">
    <name type="scientific">Stylosanthes scabra</name>
    <dbReference type="NCBI Taxonomy" id="79078"/>
    <lineage>
        <taxon>Eukaryota</taxon>
        <taxon>Viridiplantae</taxon>
        <taxon>Streptophyta</taxon>
        <taxon>Embryophyta</taxon>
        <taxon>Tracheophyta</taxon>
        <taxon>Spermatophyta</taxon>
        <taxon>Magnoliopsida</taxon>
        <taxon>eudicotyledons</taxon>
        <taxon>Gunneridae</taxon>
        <taxon>Pentapetalae</taxon>
        <taxon>rosids</taxon>
        <taxon>fabids</taxon>
        <taxon>Fabales</taxon>
        <taxon>Fabaceae</taxon>
        <taxon>Papilionoideae</taxon>
        <taxon>50 kb inversion clade</taxon>
        <taxon>dalbergioids sensu lato</taxon>
        <taxon>Dalbergieae</taxon>
        <taxon>Pterocarpus clade</taxon>
        <taxon>Stylosanthes</taxon>
    </lineage>
</organism>
<evidence type="ECO:0000256" key="1">
    <source>
        <dbReference type="SAM" id="MobiDB-lite"/>
    </source>
</evidence>
<gene>
    <name evidence="2" type="ORF">PIB30_106614</name>
</gene>
<feature type="compositionally biased region" description="Basic and acidic residues" evidence="1">
    <location>
        <begin position="49"/>
        <end position="66"/>
    </location>
</feature>
<keyword evidence="3" id="KW-1185">Reference proteome</keyword>
<sequence length="85" mass="9653">DGTIVTVYANHKEARRCYHANLNPPRVEPKNRQVAAFYNAECLPPLTELDPRTNIEDKPTPTEKLQKISLTSDPEKFTFRSPGQS</sequence>
<comment type="caution">
    <text evidence="2">The sequence shown here is derived from an EMBL/GenBank/DDBJ whole genome shotgun (WGS) entry which is preliminary data.</text>
</comment>
<evidence type="ECO:0000313" key="3">
    <source>
        <dbReference type="Proteomes" id="UP001341840"/>
    </source>
</evidence>
<evidence type="ECO:0000313" key="2">
    <source>
        <dbReference type="EMBL" id="MED6129309.1"/>
    </source>
</evidence>
<proteinExistence type="predicted"/>
<name>A0ABU6RZC0_9FABA</name>
<feature type="region of interest" description="Disordered" evidence="1">
    <location>
        <begin position="49"/>
        <end position="85"/>
    </location>
</feature>
<reference evidence="2 3" key="1">
    <citation type="journal article" date="2023" name="Plants (Basel)">
        <title>Bridging the Gap: Combining Genomics and Transcriptomics Approaches to Understand Stylosanthes scabra, an Orphan Legume from the Brazilian Caatinga.</title>
        <authorList>
            <person name="Ferreira-Neto J.R.C."/>
            <person name="da Silva M.D."/>
            <person name="Binneck E."/>
            <person name="de Melo N.F."/>
            <person name="da Silva R.H."/>
            <person name="de Melo A.L.T.M."/>
            <person name="Pandolfi V."/>
            <person name="Bustamante F.O."/>
            <person name="Brasileiro-Vidal A.C."/>
            <person name="Benko-Iseppon A.M."/>
        </authorList>
    </citation>
    <scope>NUCLEOTIDE SEQUENCE [LARGE SCALE GENOMIC DNA]</scope>
    <source>
        <tissue evidence="2">Leaves</tissue>
    </source>
</reference>